<comment type="caution">
    <text evidence="4">The sequence shown here is derived from an EMBL/GenBank/DDBJ whole genome shotgun (WGS) entry which is preliminary data.</text>
</comment>
<feature type="chain" id="PRO_5035775472" description="UAS domain-containing protein" evidence="2">
    <location>
        <begin position="19"/>
        <end position="958"/>
    </location>
</feature>
<dbReference type="InterPro" id="IPR032675">
    <property type="entry name" value="LRR_dom_sf"/>
</dbReference>
<evidence type="ECO:0000259" key="3">
    <source>
        <dbReference type="SMART" id="SM00594"/>
    </source>
</evidence>
<evidence type="ECO:0000313" key="5">
    <source>
        <dbReference type="Proteomes" id="UP000681720"/>
    </source>
</evidence>
<dbReference type="SMART" id="SM00594">
    <property type="entry name" value="UAS"/>
    <property type="match status" value="1"/>
</dbReference>
<gene>
    <name evidence="4" type="ORF">GIL414_LOCUS6273</name>
</gene>
<dbReference type="Gene3D" id="3.80.10.10">
    <property type="entry name" value="Ribonuclease Inhibitor"/>
    <property type="match status" value="1"/>
</dbReference>
<dbReference type="EMBL" id="CAJOBJ010001769">
    <property type="protein sequence ID" value="CAF3895495.1"/>
    <property type="molecule type" value="Genomic_DNA"/>
</dbReference>
<dbReference type="Pfam" id="PF21021">
    <property type="entry name" value="FAF1"/>
    <property type="match status" value="1"/>
</dbReference>
<dbReference type="InterPro" id="IPR006577">
    <property type="entry name" value="UAS"/>
</dbReference>
<sequence>MRAPLLITVICLAFFAEGSPLSRIYPGGNLKVFLRTAGCVETADCSWFQDDMDVISFLPFNFSNSYTNFVLDSNNSVIKFQIYKEHDIPLIFYCLKNLKELIILYSNITSLSADIQNFKELRHLRLSDMKQLSKLPEELGNLRALEKLSIDYCSQVAHLPHTFGKLSNLQQLEIRFTSIRELPLEVTDLWQLRELNLHLNRMSYLPRSMSRLSSLAYLELDQISWNSLNELAGIPNLDTLRLRASYDDYISDFPLSISNLTTLRRRPVLVYVHHDESMLDNIFCNRIFCSTTIIEYLLENYIVWPCDVTLEGNRNRLTNIFQEILPDQVINSFDVNKYPKLLGIKRIAQAQRGDSFLFGYQSELLLEGDVLVRNQVISNRKNVLEELIFFKNECDENEQSFSYYLNIQTRLGRNAIHHIVKYITLNDAINAFTINILPLLRERETPVEICDPDSLFINTILPKLKAKQVISLRLTTNWFCTEQDLSRLNSFSNIFTLSLFNFPDIKLINIYQNYFPQIKNLCLWYDSEVNFTLLHDLFGYLNYSIKRFEVHCPGYVCPHFNPDQCKVAFCGAYGIEYFLFDVSNFPLSPTSDCTNQWPSCFLITIIDLIKYMPSLQYFQLITNMDSISKLLDLKEWIRMTSYCRHLAKIALRVLGCAEADEEMSQKRIEIQNELRTLPQKAQFQALHIATNTRNFFVLLITITYITGQCVVLADNNTGGNQSFSDRIKSLQNETGYLCSFIEGAALVGTKEFITLIRDAHIHSPNLKAMEILLTNITNQADTYHSSVIKQLSDCKALLYMLTESLDNGGMVDYYLNEGNYSVVTSSIDKWHQSFLDFRSKFYLTDTALDIIISNKKVFFYDNWIGDVAKSAVTFPPSEDSDEEILLPINIVPKVEALQANSDNYDVHKRKTKTNEKQQSSSSKAGTTQLTSNPSELEKKLQQTFQQRQCTINFIQLLR</sequence>
<feature type="signal peptide" evidence="2">
    <location>
        <begin position="1"/>
        <end position="18"/>
    </location>
</feature>
<dbReference type="InterPro" id="IPR049483">
    <property type="entry name" value="FAF1_2-like_UAS"/>
</dbReference>
<organism evidence="4 5">
    <name type="scientific">Rotaria magnacalcarata</name>
    <dbReference type="NCBI Taxonomy" id="392030"/>
    <lineage>
        <taxon>Eukaryota</taxon>
        <taxon>Metazoa</taxon>
        <taxon>Spiralia</taxon>
        <taxon>Gnathifera</taxon>
        <taxon>Rotifera</taxon>
        <taxon>Eurotatoria</taxon>
        <taxon>Bdelloidea</taxon>
        <taxon>Philodinida</taxon>
        <taxon>Philodinidae</taxon>
        <taxon>Rotaria</taxon>
    </lineage>
</organism>
<dbReference type="PANTHER" id="PTHR47186">
    <property type="entry name" value="LEUCINE-RICH REPEAT-CONTAINING PROTEIN 57"/>
    <property type="match status" value="1"/>
</dbReference>
<keyword evidence="2" id="KW-0732">Signal</keyword>
<accession>A0A8S2LDW5</accession>
<feature type="domain" description="UAS" evidence="3">
    <location>
        <begin position="241"/>
        <end position="365"/>
    </location>
</feature>
<evidence type="ECO:0000313" key="4">
    <source>
        <dbReference type="EMBL" id="CAF3895495.1"/>
    </source>
</evidence>
<dbReference type="Gene3D" id="3.40.30.10">
    <property type="entry name" value="Glutaredoxin"/>
    <property type="match status" value="1"/>
</dbReference>
<proteinExistence type="predicted"/>
<reference evidence="4" key="1">
    <citation type="submission" date="2021-02" db="EMBL/GenBank/DDBJ databases">
        <authorList>
            <person name="Nowell W R."/>
        </authorList>
    </citation>
    <scope>NUCLEOTIDE SEQUENCE</scope>
</reference>
<name>A0A8S2LDW5_9BILA</name>
<evidence type="ECO:0000256" key="1">
    <source>
        <dbReference type="SAM" id="MobiDB-lite"/>
    </source>
</evidence>
<dbReference type="AlphaFoldDB" id="A0A8S2LDW5"/>
<feature type="compositionally biased region" description="Polar residues" evidence="1">
    <location>
        <begin position="916"/>
        <end position="934"/>
    </location>
</feature>
<dbReference type="Proteomes" id="UP000681720">
    <property type="component" value="Unassembled WGS sequence"/>
</dbReference>
<feature type="region of interest" description="Disordered" evidence="1">
    <location>
        <begin position="902"/>
        <end position="937"/>
    </location>
</feature>
<dbReference type="SUPFAM" id="SSF52058">
    <property type="entry name" value="L domain-like"/>
    <property type="match status" value="1"/>
</dbReference>
<evidence type="ECO:0000256" key="2">
    <source>
        <dbReference type="SAM" id="SignalP"/>
    </source>
</evidence>
<dbReference type="PANTHER" id="PTHR47186:SF61">
    <property type="entry name" value="LEUCINE-RICH REPEAT-CONTAINING PROTEIN 57-RELATED"/>
    <property type="match status" value="1"/>
</dbReference>
<protein>
    <recommendedName>
        <fullName evidence="3">UAS domain-containing protein</fullName>
    </recommendedName>
</protein>